<dbReference type="EMBL" id="KZ821631">
    <property type="protein sequence ID" value="PYH67041.1"/>
    <property type="molecule type" value="Genomic_DNA"/>
</dbReference>
<name>A0A319B579_ASPVC</name>
<reference evidence="1" key="1">
    <citation type="submission" date="2016-12" db="EMBL/GenBank/DDBJ databases">
        <title>The genomes of Aspergillus section Nigri reveals drivers in fungal speciation.</title>
        <authorList>
            <consortium name="DOE Joint Genome Institute"/>
            <person name="Vesth T.C."/>
            <person name="Nybo J."/>
            <person name="Theobald S."/>
            <person name="Brandl J."/>
            <person name="Frisvad J.C."/>
            <person name="Nielsen K.F."/>
            <person name="Lyhne E.K."/>
            <person name="Kogle M.E."/>
            <person name="Kuo A."/>
            <person name="Riley R."/>
            <person name="Clum A."/>
            <person name="Nolan M."/>
            <person name="Lipzen A."/>
            <person name="Salamov A."/>
            <person name="Henrissat B."/>
            <person name="Wiebenga A."/>
            <person name="De Vries R.P."/>
            <person name="Grigoriev I.V."/>
            <person name="Mortensen U.H."/>
            <person name="Andersen M.R."/>
            <person name="Baker S.E."/>
        </authorList>
    </citation>
    <scope>NUCLEOTIDE SEQUENCE [LARGE SCALE GENOMIC DNA]</scope>
    <source>
        <strain evidence="1">CBS 113365</strain>
    </source>
</reference>
<accession>A0A319B579</accession>
<proteinExistence type="predicted"/>
<evidence type="ECO:0000313" key="2">
    <source>
        <dbReference type="Proteomes" id="UP000248405"/>
    </source>
</evidence>
<gene>
    <name evidence="1" type="ORF">BO88DRAFT_83118</name>
</gene>
<dbReference type="GeneID" id="37217764"/>
<organism evidence="1 2">
    <name type="scientific">Aspergillus vadensis (strain CBS 113365 / IMI 142717 / IBT 24658)</name>
    <dbReference type="NCBI Taxonomy" id="1448311"/>
    <lineage>
        <taxon>Eukaryota</taxon>
        <taxon>Fungi</taxon>
        <taxon>Dikarya</taxon>
        <taxon>Ascomycota</taxon>
        <taxon>Pezizomycotina</taxon>
        <taxon>Eurotiomycetes</taxon>
        <taxon>Eurotiomycetidae</taxon>
        <taxon>Eurotiales</taxon>
        <taxon>Aspergillaceae</taxon>
        <taxon>Aspergillus</taxon>
        <taxon>Aspergillus subgen. Circumdati</taxon>
    </lineage>
</organism>
<dbReference type="AlphaFoldDB" id="A0A319B579"/>
<sequence>MPSLQIMRQVIRAENGRSAPDGPRRALVICGRLEVYAVWIISSRCKACSVVIPFRPPECCVGIRPCISLRG</sequence>
<protein>
    <submittedName>
        <fullName evidence="1">Uncharacterized protein</fullName>
    </submittedName>
</protein>
<dbReference type="RefSeq" id="XP_025560835.1">
    <property type="nucleotide sequence ID" value="XM_025713172.1"/>
</dbReference>
<evidence type="ECO:0000313" key="1">
    <source>
        <dbReference type="EMBL" id="PYH67041.1"/>
    </source>
</evidence>
<dbReference type="Proteomes" id="UP000248405">
    <property type="component" value="Unassembled WGS sequence"/>
</dbReference>
<keyword evidence="2" id="KW-1185">Reference proteome</keyword>